<sequence>MDAYRAAGADVVLSGEKRVDLAAGLAELGARGWWRVACDGGPGLFAGCWPPIGWTRCA</sequence>
<gene>
    <name evidence="1" type="ORF">QRX50_29750</name>
</gene>
<dbReference type="Proteomes" id="UP001236014">
    <property type="component" value="Chromosome"/>
</dbReference>
<protein>
    <submittedName>
        <fullName evidence="1">Uncharacterized protein</fullName>
    </submittedName>
</protein>
<evidence type="ECO:0000313" key="1">
    <source>
        <dbReference type="EMBL" id="WIX75672.1"/>
    </source>
</evidence>
<organism evidence="1 2">
    <name type="scientific">Amycolatopsis carbonis</name>
    <dbReference type="NCBI Taxonomy" id="715471"/>
    <lineage>
        <taxon>Bacteria</taxon>
        <taxon>Bacillati</taxon>
        <taxon>Actinomycetota</taxon>
        <taxon>Actinomycetes</taxon>
        <taxon>Pseudonocardiales</taxon>
        <taxon>Pseudonocardiaceae</taxon>
        <taxon>Amycolatopsis</taxon>
    </lineage>
</organism>
<proteinExistence type="predicted"/>
<keyword evidence="2" id="KW-1185">Reference proteome</keyword>
<accession>A0A9Y2MUH2</accession>
<dbReference type="RefSeq" id="WP_285966437.1">
    <property type="nucleotide sequence ID" value="NZ_CP127294.1"/>
</dbReference>
<evidence type="ECO:0000313" key="2">
    <source>
        <dbReference type="Proteomes" id="UP001236014"/>
    </source>
</evidence>
<name>A0A9Y2MUH2_9PSEU</name>
<dbReference type="SUPFAM" id="SSF53597">
    <property type="entry name" value="Dihydrofolate reductase-like"/>
    <property type="match status" value="1"/>
</dbReference>
<reference evidence="1 2" key="1">
    <citation type="submission" date="2023-06" db="EMBL/GenBank/DDBJ databases">
        <authorList>
            <person name="Oyuntsetseg B."/>
            <person name="Kim S.B."/>
        </authorList>
    </citation>
    <scope>NUCLEOTIDE SEQUENCE [LARGE SCALE GENOMIC DNA]</scope>
    <source>
        <strain evidence="1 2">2-15</strain>
    </source>
</reference>
<dbReference type="AlphaFoldDB" id="A0A9Y2MUH2"/>
<dbReference type="InterPro" id="IPR024072">
    <property type="entry name" value="DHFR-like_dom_sf"/>
</dbReference>
<dbReference type="EMBL" id="CP127294">
    <property type="protein sequence ID" value="WIX75672.1"/>
    <property type="molecule type" value="Genomic_DNA"/>
</dbReference>
<dbReference type="KEGG" id="acab:QRX50_29750"/>
<dbReference type="Gene3D" id="3.40.430.10">
    <property type="entry name" value="Dihydrofolate Reductase, subunit A"/>
    <property type="match status" value="1"/>
</dbReference>